<keyword evidence="2" id="KW-1185">Reference proteome</keyword>
<dbReference type="Pfam" id="PF20420">
    <property type="entry name" value="DUF6702"/>
    <property type="match status" value="1"/>
</dbReference>
<dbReference type="Proteomes" id="UP000321580">
    <property type="component" value="Unassembled WGS sequence"/>
</dbReference>
<dbReference type="RefSeq" id="WP_147166855.1">
    <property type="nucleotide sequence ID" value="NZ_VOOR01000012.1"/>
</dbReference>
<dbReference type="OrthoDB" id="5735516at2"/>
<proteinExistence type="predicted"/>
<organism evidence="1 2">
    <name type="scientific">Phaeodactylibacter luteus</name>
    <dbReference type="NCBI Taxonomy" id="1564516"/>
    <lineage>
        <taxon>Bacteria</taxon>
        <taxon>Pseudomonadati</taxon>
        <taxon>Bacteroidota</taxon>
        <taxon>Saprospiria</taxon>
        <taxon>Saprospirales</taxon>
        <taxon>Haliscomenobacteraceae</taxon>
        <taxon>Phaeodactylibacter</taxon>
    </lineage>
</organism>
<dbReference type="AlphaFoldDB" id="A0A5C6RPB3"/>
<reference evidence="1 2" key="1">
    <citation type="submission" date="2019-08" db="EMBL/GenBank/DDBJ databases">
        <title>Genome of Phaeodactylibacter luteus.</title>
        <authorList>
            <person name="Bowman J.P."/>
        </authorList>
    </citation>
    <scope>NUCLEOTIDE SEQUENCE [LARGE SCALE GENOMIC DNA]</scope>
    <source>
        <strain evidence="1 2">KCTC 42180</strain>
    </source>
</reference>
<gene>
    <name evidence="1" type="ORF">FRY97_07635</name>
</gene>
<evidence type="ECO:0000313" key="2">
    <source>
        <dbReference type="Proteomes" id="UP000321580"/>
    </source>
</evidence>
<name>A0A5C6RPB3_9BACT</name>
<sequence length="167" mass="18938">MAVLLLSALLWLSRPAHDFHVSKCLAHYDTEEQALQMSMHIFIDDLELALAQEGHENLFLCTPKEATEAEAYLKDYLQRHFKLSADGTPLSFDFIGKEISDDLMAVWCYLEVTGLPRPESLEVEYSILLNTYDDQKNILSLDFPGEKPGMLFFQKGQAKKTAALGEH</sequence>
<dbReference type="EMBL" id="VOOR01000012">
    <property type="protein sequence ID" value="TXB64156.1"/>
    <property type="molecule type" value="Genomic_DNA"/>
</dbReference>
<accession>A0A5C6RPB3</accession>
<dbReference type="InterPro" id="IPR046525">
    <property type="entry name" value="DUF6702"/>
</dbReference>
<comment type="caution">
    <text evidence="1">The sequence shown here is derived from an EMBL/GenBank/DDBJ whole genome shotgun (WGS) entry which is preliminary data.</text>
</comment>
<protein>
    <submittedName>
        <fullName evidence="1">Peptidase E</fullName>
    </submittedName>
</protein>
<evidence type="ECO:0000313" key="1">
    <source>
        <dbReference type="EMBL" id="TXB64156.1"/>
    </source>
</evidence>